<gene>
    <name evidence="7" type="ORF">C1I91_19570</name>
</gene>
<keyword evidence="5" id="KW-0862">Zinc</keyword>
<dbReference type="KEGG" id="cmah:C1I91_19570"/>
<evidence type="ECO:0000313" key="8">
    <source>
        <dbReference type="Proteomes" id="UP000286268"/>
    </source>
</evidence>
<keyword evidence="8" id="KW-1185">Reference proteome</keyword>
<dbReference type="EMBL" id="CP025746">
    <property type="protein sequence ID" value="QAA33656.1"/>
    <property type="molecule type" value="Genomic_DNA"/>
</dbReference>
<reference evidence="7 8" key="1">
    <citation type="submission" date="2018-01" db="EMBL/GenBank/DDBJ databases">
        <title>Genome Sequencing and Assembly of Anaerobacter polyendosporus strain CT4.</title>
        <authorList>
            <person name="Tachaapaikoon C."/>
            <person name="Sutheeworapong S."/>
            <person name="Jenjaroenpun P."/>
            <person name="Wongsurawat T."/>
            <person name="Nookeaw I."/>
            <person name="Cheawchanlertfa P."/>
            <person name="Kosugi A."/>
            <person name="Cheevadhanarak S."/>
            <person name="Ratanakhanokchai K."/>
        </authorList>
    </citation>
    <scope>NUCLEOTIDE SEQUENCE [LARGE SCALE GENOMIC DNA]</scope>
    <source>
        <strain evidence="7 8">CT4</strain>
    </source>
</reference>
<proteinExistence type="inferred from homology"/>
<dbReference type="OrthoDB" id="9792335at2"/>
<evidence type="ECO:0000256" key="6">
    <source>
        <dbReference type="SAM" id="Phobius"/>
    </source>
</evidence>
<keyword evidence="6" id="KW-1133">Transmembrane helix</keyword>
<organism evidence="7 8">
    <name type="scientific">Clostridium manihotivorum</name>
    <dbReference type="NCBI Taxonomy" id="2320868"/>
    <lineage>
        <taxon>Bacteria</taxon>
        <taxon>Bacillati</taxon>
        <taxon>Bacillota</taxon>
        <taxon>Clostridia</taxon>
        <taxon>Eubacteriales</taxon>
        <taxon>Clostridiaceae</taxon>
        <taxon>Clostridium</taxon>
    </lineage>
</organism>
<dbReference type="AlphaFoldDB" id="A0A410DWW6"/>
<comment type="similarity">
    <text evidence="1">Belongs to the peptidase M20A family.</text>
</comment>
<dbReference type="InterPro" id="IPR002933">
    <property type="entry name" value="Peptidase_M20"/>
</dbReference>
<dbReference type="RefSeq" id="WP_128214383.1">
    <property type="nucleotide sequence ID" value="NZ_CP025746.1"/>
</dbReference>
<feature type="transmembrane region" description="Helical" evidence="6">
    <location>
        <begin position="6"/>
        <end position="25"/>
    </location>
</feature>
<dbReference type="Pfam" id="PF01546">
    <property type="entry name" value="Peptidase_M20"/>
    <property type="match status" value="1"/>
</dbReference>
<name>A0A410DWW6_9CLOT</name>
<dbReference type="Gene3D" id="3.40.630.10">
    <property type="entry name" value="Zn peptidases"/>
    <property type="match status" value="1"/>
</dbReference>
<keyword evidence="4" id="KW-0378">Hydrolase</keyword>
<keyword evidence="3" id="KW-0479">Metal-binding</keyword>
<feature type="transmembrane region" description="Helical" evidence="6">
    <location>
        <begin position="340"/>
        <end position="363"/>
    </location>
</feature>
<keyword evidence="6" id="KW-0812">Transmembrane</keyword>
<protein>
    <submittedName>
        <fullName evidence="7">Peptidase M20</fullName>
    </submittedName>
</protein>
<sequence>MEYILMILLALILIFIAVVIFRAIMFKPKTQEKVEARIVEIDENKVAEHLAEMIRCKTVSRYDSKLIDEAEFDKFRALLPKLYPNVFNNCSYERVGSTGILIKWTGKASLKPTVLMSHYDVVPVIEDKWKKPPFEGVIEDGVLWGRGTLDTKGTLCGVMESVEHLIEKGFIPENDVYLAFSGDEEVNGPSAPAIVEELKTRGIQPALVLDEGGAVVEGVFPGLKQPCALIGIGEKGPMNLELSAKGNGGHASAPPPHTLVGLLAKAVVNIEKHPFKAQLTKPAAEMFDTLGRYSSFAFKIIFANLWCFKPLLDLLCKKKGGELNNVIKLRNKYYSYGTEYVYKYIPVLFLYNNLHILIFIKILEKA</sequence>
<evidence type="ECO:0000256" key="5">
    <source>
        <dbReference type="ARBA" id="ARBA00022833"/>
    </source>
</evidence>
<keyword evidence="6" id="KW-0472">Membrane</keyword>
<evidence type="ECO:0000256" key="1">
    <source>
        <dbReference type="ARBA" id="ARBA00006247"/>
    </source>
</evidence>
<dbReference type="InterPro" id="IPR047177">
    <property type="entry name" value="Pept_M20A"/>
</dbReference>
<keyword evidence="2" id="KW-0645">Protease</keyword>
<dbReference type="Proteomes" id="UP000286268">
    <property type="component" value="Chromosome"/>
</dbReference>
<dbReference type="PANTHER" id="PTHR45962:SF1">
    <property type="entry name" value="N-FATTY-ACYL-AMINO ACID SYNTHASE_HYDROLASE PM20D1"/>
    <property type="match status" value="1"/>
</dbReference>
<dbReference type="GO" id="GO:0008233">
    <property type="term" value="F:peptidase activity"/>
    <property type="evidence" value="ECO:0007669"/>
    <property type="project" value="UniProtKB-KW"/>
</dbReference>
<dbReference type="GO" id="GO:0046872">
    <property type="term" value="F:metal ion binding"/>
    <property type="evidence" value="ECO:0007669"/>
    <property type="project" value="UniProtKB-KW"/>
</dbReference>
<evidence type="ECO:0000313" key="7">
    <source>
        <dbReference type="EMBL" id="QAA33656.1"/>
    </source>
</evidence>
<accession>A0A410DWW6</accession>
<dbReference type="SUPFAM" id="SSF53187">
    <property type="entry name" value="Zn-dependent exopeptidases"/>
    <property type="match status" value="1"/>
</dbReference>
<evidence type="ECO:0000256" key="4">
    <source>
        <dbReference type="ARBA" id="ARBA00022801"/>
    </source>
</evidence>
<dbReference type="PANTHER" id="PTHR45962">
    <property type="entry name" value="N-FATTY-ACYL-AMINO ACID SYNTHASE/HYDROLASE PM20D1"/>
    <property type="match status" value="1"/>
</dbReference>
<dbReference type="GO" id="GO:0006508">
    <property type="term" value="P:proteolysis"/>
    <property type="evidence" value="ECO:0007669"/>
    <property type="project" value="UniProtKB-KW"/>
</dbReference>
<evidence type="ECO:0000256" key="3">
    <source>
        <dbReference type="ARBA" id="ARBA00022723"/>
    </source>
</evidence>
<evidence type="ECO:0000256" key="2">
    <source>
        <dbReference type="ARBA" id="ARBA00022670"/>
    </source>
</evidence>